<dbReference type="eggNOG" id="COG0858">
    <property type="taxonomic scope" value="Bacteria"/>
</dbReference>
<organism evidence="3 4">
    <name type="scientific">Leuconostoc lactis</name>
    <dbReference type="NCBI Taxonomy" id="1246"/>
    <lineage>
        <taxon>Bacteria</taxon>
        <taxon>Bacillati</taxon>
        <taxon>Bacillota</taxon>
        <taxon>Bacilli</taxon>
        <taxon>Lactobacillales</taxon>
        <taxon>Lactobacillaceae</taxon>
        <taxon>Leuconostoc</taxon>
    </lineage>
</organism>
<dbReference type="SUPFAM" id="SSF89919">
    <property type="entry name" value="Ribosome-binding factor A, RbfA"/>
    <property type="match status" value="1"/>
</dbReference>
<dbReference type="InterPro" id="IPR020053">
    <property type="entry name" value="Ribosome-bd_factorA_CS"/>
</dbReference>
<dbReference type="PANTHER" id="PTHR33515">
    <property type="entry name" value="RIBOSOME-BINDING FACTOR A, CHLOROPLASTIC-RELATED"/>
    <property type="match status" value="1"/>
</dbReference>
<dbReference type="PROSITE" id="PS01319">
    <property type="entry name" value="RBFA"/>
    <property type="match status" value="1"/>
</dbReference>
<dbReference type="OrthoDB" id="307788at2"/>
<dbReference type="KEGG" id="llf:BCR17_07090"/>
<dbReference type="GO" id="GO:0030490">
    <property type="term" value="P:maturation of SSU-rRNA"/>
    <property type="evidence" value="ECO:0007669"/>
    <property type="project" value="UniProtKB-UniRule"/>
</dbReference>
<dbReference type="Proteomes" id="UP000478636">
    <property type="component" value="Unassembled WGS sequence"/>
</dbReference>
<comment type="function">
    <text evidence="2">One of several proteins that assist in the late maturation steps of the functional core of the 30S ribosomal subunit. Associates with free 30S ribosomal subunits (but not with 30S subunits that are part of 70S ribosomes or polysomes). Required for efficient processing of 16S rRNA. May interact with the 5'-terminal helix region of 16S rRNA.</text>
</comment>
<dbReference type="PANTHER" id="PTHR33515:SF1">
    <property type="entry name" value="RIBOSOME-BINDING FACTOR A, CHLOROPLASTIC-RELATED"/>
    <property type="match status" value="1"/>
</dbReference>
<dbReference type="AlphaFoldDB" id="A0A0Q0Y9Y2"/>
<dbReference type="InterPro" id="IPR023799">
    <property type="entry name" value="RbfA_dom_sf"/>
</dbReference>
<dbReference type="InterPro" id="IPR015946">
    <property type="entry name" value="KH_dom-like_a/b"/>
</dbReference>
<dbReference type="GO" id="GO:0043024">
    <property type="term" value="F:ribosomal small subunit binding"/>
    <property type="evidence" value="ECO:0007669"/>
    <property type="project" value="TreeGrafter"/>
</dbReference>
<dbReference type="NCBIfam" id="TIGR00082">
    <property type="entry name" value="rbfA"/>
    <property type="match status" value="1"/>
</dbReference>
<evidence type="ECO:0000256" key="1">
    <source>
        <dbReference type="ARBA" id="ARBA00022517"/>
    </source>
</evidence>
<accession>A0A0Q0Y9Y2</accession>
<dbReference type="Pfam" id="PF02033">
    <property type="entry name" value="RBFA"/>
    <property type="match status" value="1"/>
</dbReference>
<name>A0A0Q0Y9Y2_LEULA</name>
<reference evidence="3 4" key="1">
    <citation type="submission" date="2019-12" db="EMBL/GenBank/DDBJ databases">
        <title>Complete genome sequence of Leuconostoc lactis strain AVN1 provides insights into metabolic potential.</title>
        <authorList>
            <person name="Besrour N."/>
            <person name="Najjari A."/>
            <person name="Fhoula I."/>
            <person name="Jaballah S."/>
            <person name="Klibi N."/>
            <person name="Ouzari H.I."/>
        </authorList>
    </citation>
    <scope>NUCLEOTIDE SEQUENCE [LARGE SCALE GENOMIC DNA]</scope>
    <source>
        <strain evidence="3 4">AVN1</strain>
    </source>
</reference>
<dbReference type="HAMAP" id="MF_00003">
    <property type="entry name" value="RbfA"/>
    <property type="match status" value="1"/>
</dbReference>
<dbReference type="RefSeq" id="WP_010000461.1">
    <property type="nucleotide sequence ID" value="NZ_BJMJ01000018.1"/>
</dbReference>
<protein>
    <recommendedName>
        <fullName evidence="2">Ribosome-binding factor A</fullName>
    </recommendedName>
</protein>
<dbReference type="InterPro" id="IPR000238">
    <property type="entry name" value="RbfA"/>
</dbReference>
<gene>
    <name evidence="2 3" type="primary">rbfA</name>
    <name evidence="3" type="ORF">GQS40_06795</name>
</gene>
<proteinExistence type="inferred from homology"/>
<comment type="subunit">
    <text evidence="2">Monomer. Binds 30S ribosomal subunits, but not 50S ribosomal subunits or 70S ribosomes.</text>
</comment>
<dbReference type="EMBL" id="WSZI01000013">
    <property type="protein sequence ID" value="MWN21379.1"/>
    <property type="molecule type" value="Genomic_DNA"/>
</dbReference>
<comment type="caution">
    <text evidence="3">The sequence shown here is derived from an EMBL/GenBank/DDBJ whole genome shotgun (WGS) entry which is preliminary data.</text>
</comment>
<evidence type="ECO:0000256" key="2">
    <source>
        <dbReference type="HAMAP-Rule" id="MF_00003"/>
    </source>
</evidence>
<keyword evidence="2" id="KW-0963">Cytoplasm</keyword>
<dbReference type="GO" id="GO:0005829">
    <property type="term" value="C:cytosol"/>
    <property type="evidence" value="ECO:0007669"/>
    <property type="project" value="TreeGrafter"/>
</dbReference>
<comment type="similarity">
    <text evidence="2">Belongs to the RbfA family.</text>
</comment>
<evidence type="ECO:0000313" key="4">
    <source>
        <dbReference type="Proteomes" id="UP000478636"/>
    </source>
</evidence>
<dbReference type="Gene3D" id="3.30.300.20">
    <property type="match status" value="1"/>
</dbReference>
<keyword evidence="1 2" id="KW-0690">Ribosome biogenesis</keyword>
<comment type="subcellular location">
    <subcellularLocation>
        <location evidence="2">Cytoplasm</location>
    </subcellularLocation>
</comment>
<evidence type="ECO:0000313" key="3">
    <source>
        <dbReference type="EMBL" id="MWN21379.1"/>
    </source>
</evidence>
<sequence length="117" mass="13060">MANPQRAGRLAQEIQRDVTDLLLKRINDPRVKDVTVTSVELSGDLQIATIYYSILSDLASDGQKAQAGLEAASGLIRKELGARLTVYKTPELRFVRDQSVQYGNHIEDLIRKLHAEN</sequence>